<evidence type="ECO:0000256" key="3">
    <source>
        <dbReference type="SAM" id="SignalP"/>
    </source>
</evidence>
<feature type="signal peptide" evidence="3">
    <location>
        <begin position="1"/>
        <end position="31"/>
    </location>
</feature>
<dbReference type="Gene3D" id="2.60.40.10">
    <property type="entry name" value="Immunoglobulins"/>
    <property type="match status" value="1"/>
</dbReference>
<dbReference type="RefSeq" id="WP_058231862.1">
    <property type="nucleotide sequence ID" value="NZ_FMYG01000003.1"/>
</dbReference>
<evidence type="ECO:0000313" key="5">
    <source>
        <dbReference type="Proteomes" id="UP000183203"/>
    </source>
</evidence>
<feature type="chain" id="PRO_5009842893" description="DUF916 domain-containing protein" evidence="3">
    <location>
        <begin position="32"/>
        <end position="369"/>
    </location>
</feature>
<feature type="region of interest" description="Disordered" evidence="1">
    <location>
        <begin position="332"/>
        <end position="369"/>
    </location>
</feature>
<evidence type="ECO:0000313" key="4">
    <source>
        <dbReference type="EMBL" id="SDC11186.1"/>
    </source>
</evidence>
<keyword evidence="2" id="KW-0812">Transmembrane</keyword>
<dbReference type="OrthoDB" id="4336304at2"/>
<feature type="transmembrane region" description="Helical" evidence="2">
    <location>
        <begin position="296"/>
        <end position="318"/>
    </location>
</feature>
<keyword evidence="2" id="KW-0472">Membrane</keyword>
<keyword evidence="2" id="KW-1133">Transmembrane helix</keyword>
<accession>A0A1G6IZH0</accession>
<dbReference type="STRING" id="993073.AS029_06970"/>
<keyword evidence="3" id="KW-0732">Signal</keyword>
<name>A0A1G6IZH0_9MICO</name>
<dbReference type="InterPro" id="IPR013783">
    <property type="entry name" value="Ig-like_fold"/>
</dbReference>
<dbReference type="Proteomes" id="UP000183203">
    <property type="component" value="Unassembled WGS sequence"/>
</dbReference>
<dbReference type="AlphaFoldDB" id="A0A1G6IZH0"/>
<dbReference type="GO" id="GO:0005975">
    <property type="term" value="P:carbohydrate metabolic process"/>
    <property type="evidence" value="ECO:0007669"/>
    <property type="project" value="UniProtKB-ARBA"/>
</dbReference>
<gene>
    <name evidence="4" type="ORF">SAMN05216418_1649</name>
</gene>
<organism evidence="4 5">
    <name type="scientific">Microbacterium enclense</name>
    <dbReference type="NCBI Taxonomy" id="993073"/>
    <lineage>
        <taxon>Bacteria</taxon>
        <taxon>Bacillati</taxon>
        <taxon>Actinomycetota</taxon>
        <taxon>Actinomycetes</taxon>
        <taxon>Micrococcales</taxon>
        <taxon>Microbacteriaceae</taxon>
        <taxon>Microbacterium</taxon>
    </lineage>
</organism>
<evidence type="ECO:0008006" key="6">
    <source>
        <dbReference type="Google" id="ProtNLM"/>
    </source>
</evidence>
<evidence type="ECO:0000256" key="1">
    <source>
        <dbReference type="SAM" id="MobiDB-lite"/>
    </source>
</evidence>
<protein>
    <recommendedName>
        <fullName evidence="6">DUF916 domain-containing protein</fullName>
    </recommendedName>
</protein>
<evidence type="ECO:0000256" key="2">
    <source>
        <dbReference type="SAM" id="Phobius"/>
    </source>
</evidence>
<dbReference type="EMBL" id="FMYG01000003">
    <property type="protein sequence ID" value="SDC11186.1"/>
    <property type="molecule type" value="Genomic_DNA"/>
</dbReference>
<reference evidence="4 5" key="1">
    <citation type="submission" date="2016-09" db="EMBL/GenBank/DDBJ databases">
        <authorList>
            <person name="Capua I."/>
            <person name="De Benedictis P."/>
            <person name="Joannis T."/>
            <person name="Lombin L.H."/>
            <person name="Cattoli G."/>
        </authorList>
    </citation>
    <scope>NUCLEOTIDE SEQUENCE [LARGE SCALE GENOMIC DNA]</scope>
    <source>
        <strain evidence="4 5">NIO-1002</strain>
    </source>
</reference>
<proteinExistence type="predicted"/>
<sequence>MSTTRSLVTRVVTALAVLFASVLLGVPAAHAASDADITWSVTPADESGPDKRGVIQQELDPGTSRSDFFAVRNLSRTEVTFALSAADGYYTDTGRFNMLPSDQESVDAGLWIDLPDTVTVGPNGTVVVPFTTTVPEDAIPGDHAAGIAASVTSAGTDADGSQVGVESRVGFRIMTRVTGDIVPSYVISGVGTAYDMSWNPFRPGSVQSTFTVENTGNASLVVTGTAAIGTGSAAFPAEGAPRQELLPGESRAFTVAVADVWPTVFVPGSIDVAPTAVDLGGDPVEVAAQSAPASSWAFPVPQALVLLGVVLIIAALFWRRRRFAAALDRAREEGRVSAGAAGPAERSDASSASPRAQHDAGGLRAGDRP</sequence>